<dbReference type="AlphaFoldDB" id="A0A7G1QAY2"/>
<evidence type="ECO:0000256" key="1">
    <source>
        <dbReference type="SAM" id="MobiDB-lite"/>
    </source>
</evidence>
<gene>
    <name evidence="2" type="ORF">NSCAC_1395</name>
</gene>
<protein>
    <submittedName>
        <fullName evidence="2">Uncharacterized protein</fullName>
    </submittedName>
</protein>
<dbReference type="Proteomes" id="UP000516072">
    <property type="component" value="Chromosome"/>
</dbReference>
<reference evidence="2 3" key="1">
    <citation type="submission" date="2020-03" db="EMBL/GenBank/DDBJ databases">
        <authorList>
            <person name="Picone N."/>
        </authorList>
    </citation>
    <scope>NUCLEOTIDE SEQUENCE [LARGE SCALE GENOMIC DNA]</scope>
    <source>
        <strain evidence="2">NSCAC1</strain>
    </source>
</reference>
<accession>A0A7G1QAY2</accession>
<sequence length="56" mass="6228">MLAESSCSQRLASVLLGMHIRNRAREWTGGSLLSLGRGENQPHDQQNDCRSPAVHR</sequence>
<dbReference type="KEGG" id="ntg:NSCAC_1395"/>
<name>A0A7G1QAY2_9GAMM</name>
<dbReference type="EMBL" id="LR778175">
    <property type="protein sequence ID" value="CAB1276888.1"/>
    <property type="molecule type" value="Genomic_DNA"/>
</dbReference>
<proteinExistence type="predicted"/>
<organism evidence="2 3">
    <name type="scientific">Candidatus Nitrosacidococcus tergens</name>
    <dbReference type="NCBI Taxonomy" id="553981"/>
    <lineage>
        <taxon>Bacteria</taxon>
        <taxon>Pseudomonadati</taxon>
        <taxon>Pseudomonadota</taxon>
        <taxon>Gammaproteobacteria</taxon>
        <taxon>Chromatiales</taxon>
        <taxon>Chromatiaceae</taxon>
        <taxon>Candidatus Nitrosacidococcus</taxon>
    </lineage>
</organism>
<evidence type="ECO:0000313" key="3">
    <source>
        <dbReference type="Proteomes" id="UP000516072"/>
    </source>
</evidence>
<evidence type="ECO:0000313" key="2">
    <source>
        <dbReference type="EMBL" id="CAB1276888.1"/>
    </source>
</evidence>
<keyword evidence="3" id="KW-1185">Reference proteome</keyword>
<feature type="region of interest" description="Disordered" evidence="1">
    <location>
        <begin position="32"/>
        <end position="56"/>
    </location>
</feature>